<organism evidence="2 3">
    <name type="scientific">Tetrapyrgos nigripes</name>
    <dbReference type="NCBI Taxonomy" id="182062"/>
    <lineage>
        <taxon>Eukaryota</taxon>
        <taxon>Fungi</taxon>
        <taxon>Dikarya</taxon>
        <taxon>Basidiomycota</taxon>
        <taxon>Agaricomycotina</taxon>
        <taxon>Agaricomycetes</taxon>
        <taxon>Agaricomycetidae</taxon>
        <taxon>Agaricales</taxon>
        <taxon>Marasmiineae</taxon>
        <taxon>Marasmiaceae</taxon>
        <taxon>Tetrapyrgos</taxon>
    </lineage>
</organism>
<dbReference type="InterPro" id="IPR002156">
    <property type="entry name" value="RNaseH_domain"/>
</dbReference>
<evidence type="ECO:0000259" key="1">
    <source>
        <dbReference type="PROSITE" id="PS50879"/>
    </source>
</evidence>
<dbReference type="AlphaFoldDB" id="A0A8H5GKD3"/>
<dbReference type="InterPro" id="IPR012337">
    <property type="entry name" value="RNaseH-like_sf"/>
</dbReference>
<dbReference type="Gene3D" id="3.30.420.10">
    <property type="entry name" value="Ribonuclease H-like superfamily/Ribonuclease H"/>
    <property type="match status" value="1"/>
</dbReference>
<proteinExistence type="predicted"/>
<dbReference type="InterPro" id="IPR036397">
    <property type="entry name" value="RNaseH_sf"/>
</dbReference>
<dbReference type="OrthoDB" id="3267074at2759"/>
<dbReference type="Pfam" id="PF00075">
    <property type="entry name" value="RNase_H"/>
    <property type="match status" value="1"/>
</dbReference>
<comment type="caution">
    <text evidence="2">The sequence shown here is derived from an EMBL/GenBank/DDBJ whole genome shotgun (WGS) entry which is preliminary data.</text>
</comment>
<name>A0A8H5GKD3_9AGAR</name>
<gene>
    <name evidence="2" type="ORF">D9758_006447</name>
</gene>
<evidence type="ECO:0000313" key="3">
    <source>
        <dbReference type="Proteomes" id="UP000559256"/>
    </source>
</evidence>
<reference evidence="2 3" key="1">
    <citation type="journal article" date="2020" name="ISME J.">
        <title>Uncovering the hidden diversity of litter-decomposition mechanisms in mushroom-forming fungi.</title>
        <authorList>
            <person name="Floudas D."/>
            <person name="Bentzer J."/>
            <person name="Ahren D."/>
            <person name="Johansson T."/>
            <person name="Persson P."/>
            <person name="Tunlid A."/>
        </authorList>
    </citation>
    <scope>NUCLEOTIDE SEQUENCE [LARGE SCALE GENOMIC DNA]</scope>
    <source>
        <strain evidence="2 3">CBS 291.85</strain>
    </source>
</reference>
<dbReference type="CDD" id="cd09276">
    <property type="entry name" value="Rnase_HI_RT_non_LTR"/>
    <property type="match status" value="1"/>
</dbReference>
<dbReference type="SUPFAM" id="SSF53098">
    <property type="entry name" value="Ribonuclease H-like"/>
    <property type="match status" value="1"/>
</dbReference>
<dbReference type="PROSITE" id="PS50879">
    <property type="entry name" value="RNASE_H_1"/>
    <property type="match status" value="1"/>
</dbReference>
<dbReference type="GO" id="GO:0004523">
    <property type="term" value="F:RNA-DNA hybrid ribonuclease activity"/>
    <property type="evidence" value="ECO:0007669"/>
    <property type="project" value="InterPro"/>
</dbReference>
<accession>A0A8H5GKD3</accession>
<keyword evidence="3" id="KW-1185">Reference proteome</keyword>
<dbReference type="GO" id="GO:0003676">
    <property type="term" value="F:nucleic acid binding"/>
    <property type="evidence" value="ECO:0007669"/>
    <property type="project" value="InterPro"/>
</dbReference>
<sequence>MTGAMRSAPTDLLEVHAKLLPVRLLLEKICFRSLLCTYTLPENHLLRKLAQKAFQKQDVKKYPPPLRLLPRLFSPSSPSKIETITPRTQPHTYIPSFTRDIAVNKDQAAKQERLNKRHINIYTDGSGIDNSAGAAAVLINKDDPSKSQVLRYYIGPLTQHNTYEAEGVGVILGLELLRKSRAARQEDTNMIGLDGKSVIEATFNLKHRPGQYILNEILRVTDALSTGTTPPLVLTWISGHVGLHGNELADEEAKRAAQGETGGSCPLPSFLRGKTLPASVSALKQHFHTTLLHQWGEDFAQSPRLRRFTVIDGKGVRSQFLDVTAKLARRQTSVLVQLRTGHIPLNAHLHRITKSDTPNCPHCETQGHHLKETVQHFIQECPAYQKERYQLKKELGRDGDSLKAIFRSTDNIKALLRYIGQTERLATTFGDVSHYDMDDDTV</sequence>
<feature type="domain" description="RNase H type-1" evidence="1">
    <location>
        <begin position="115"/>
        <end position="258"/>
    </location>
</feature>
<evidence type="ECO:0000313" key="2">
    <source>
        <dbReference type="EMBL" id="KAF5366709.1"/>
    </source>
</evidence>
<dbReference type="Proteomes" id="UP000559256">
    <property type="component" value="Unassembled WGS sequence"/>
</dbReference>
<dbReference type="EMBL" id="JAACJM010000021">
    <property type="protein sequence ID" value="KAF5366709.1"/>
    <property type="molecule type" value="Genomic_DNA"/>
</dbReference>
<protein>
    <recommendedName>
        <fullName evidence="1">RNase H type-1 domain-containing protein</fullName>
    </recommendedName>
</protein>